<dbReference type="EMBL" id="CAJNOK010001690">
    <property type="protein sequence ID" value="CAF0825006.1"/>
    <property type="molecule type" value="Genomic_DNA"/>
</dbReference>
<dbReference type="InterPro" id="IPR009012">
    <property type="entry name" value="GrpE_head"/>
</dbReference>
<dbReference type="Proteomes" id="UP000682733">
    <property type="component" value="Unassembled WGS sequence"/>
</dbReference>
<proteinExistence type="inferred from homology"/>
<dbReference type="HAMAP" id="MF_01151">
    <property type="entry name" value="GrpE"/>
    <property type="match status" value="1"/>
</dbReference>
<comment type="function">
    <text evidence="3">Essential component of the PAM complex, a complex required for the translocation of transit peptide-containing proteins from the inner membrane into the mitochondrial matrix in an ATP-dependent manner.</text>
</comment>
<dbReference type="Pfam" id="PF01025">
    <property type="entry name" value="GrpE"/>
    <property type="match status" value="1"/>
</dbReference>
<dbReference type="EMBL" id="CAJOBA010001690">
    <property type="protein sequence ID" value="CAF3609434.1"/>
    <property type="molecule type" value="Genomic_DNA"/>
</dbReference>
<dbReference type="GO" id="GO:0051082">
    <property type="term" value="F:unfolded protein binding"/>
    <property type="evidence" value="ECO:0007669"/>
    <property type="project" value="TreeGrafter"/>
</dbReference>
<dbReference type="GO" id="GO:0006457">
    <property type="term" value="P:protein folding"/>
    <property type="evidence" value="ECO:0007669"/>
    <property type="project" value="InterPro"/>
</dbReference>
<dbReference type="PRINTS" id="PR00773">
    <property type="entry name" value="GRPEPROTEIN"/>
</dbReference>
<dbReference type="GO" id="GO:0005759">
    <property type="term" value="C:mitochondrial matrix"/>
    <property type="evidence" value="ECO:0007669"/>
    <property type="project" value="UniProtKB-SubCell"/>
</dbReference>
<evidence type="ECO:0000313" key="7">
    <source>
        <dbReference type="Proteomes" id="UP000677228"/>
    </source>
</evidence>
<dbReference type="PROSITE" id="PS01071">
    <property type="entry name" value="GRPE"/>
    <property type="match status" value="1"/>
</dbReference>
<gene>
    <name evidence="5" type="ORF">OVA965_LOCUS5847</name>
    <name evidence="6" type="ORF">TMI583_LOCUS5844</name>
</gene>
<comment type="caution">
    <text evidence="5">The sequence shown here is derived from an EMBL/GenBank/DDBJ whole genome shotgun (WGS) entry which is preliminary data.</text>
</comment>
<dbReference type="Gene3D" id="2.30.22.10">
    <property type="entry name" value="Head domain of nucleotide exchange factor GrpE"/>
    <property type="match status" value="1"/>
</dbReference>
<evidence type="ECO:0000256" key="1">
    <source>
        <dbReference type="ARBA" id="ARBA00009054"/>
    </source>
</evidence>
<accession>A0A8S2D7V0</accession>
<evidence type="ECO:0000313" key="5">
    <source>
        <dbReference type="EMBL" id="CAF0825006.1"/>
    </source>
</evidence>
<dbReference type="Gene3D" id="3.90.20.20">
    <property type="match status" value="1"/>
</dbReference>
<dbReference type="PANTHER" id="PTHR21237:SF23">
    <property type="entry name" value="GRPE PROTEIN HOMOLOG, MITOCHONDRIAL"/>
    <property type="match status" value="1"/>
</dbReference>
<sequence length="162" mass="18611">MDLEHKIEALNKDFIRRVTEKANEAQRIVDAKNKEFQDHFAEELVRAKRFASEDAATRLLEPIYNFDLAMGSLQSLPKELQNYMIGFKMVHSSFVDVLTALNVKELDVKLNQPFDPLRMDAFEETDLPSIKPGHVSEVIAKGYELHGKVIKFARVKVNSQKH</sequence>
<evidence type="ECO:0000256" key="3">
    <source>
        <dbReference type="RuleBase" id="RU000640"/>
    </source>
</evidence>
<evidence type="ECO:0000313" key="6">
    <source>
        <dbReference type="EMBL" id="CAF3609434.1"/>
    </source>
</evidence>
<dbReference type="SUPFAM" id="SSF58014">
    <property type="entry name" value="Coiled-coil domain of nucleotide exchange factor GrpE"/>
    <property type="match status" value="1"/>
</dbReference>
<dbReference type="GO" id="GO:0051087">
    <property type="term" value="F:protein-folding chaperone binding"/>
    <property type="evidence" value="ECO:0007669"/>
    <property type="project" value="InterPro"/>
</dbReference>
<dbReference type="AlphaFoldDB" id="A0A8S2D7V0"/>
<name>A0A8S2D7V0_9BILA</name>
<dbReference type="InterPro" id="IPR000740">
    <property type="entry name" value="GrpE"/>
</dbReference>
<dbReference type="SUPFAM" id="SSF51064">
    <property type="entry name" value="Head domain of nucleotide exchange factor GrpE"/>
    <property type="match status" value="1"/>
</dbReference>
<evidence type="ECO:0000256" key="2">
    <source>
        <dbReference type="ARBA" id="ARBA00023186"/>
    </source>
</evidence>
<dbReference type="PANTHER" id="PTHR21237">
    <property type="entry name" value="GRPE PROTEIN"/>
    <property type="match status" value="1"/>
</dbReference>
<dbReference type="InterPro" id="IPR013805">
    <property type="entry name" value="GrpE_CC"/>
</dbReference>
<keyword evidence="3" id="KW-0496">Mitochondrion</keyword>
<dbReference type="GO" id="GO:0042803">
    <property type="term" value="F:protein homodimerization activity"/>
    <property type="evidence" value="ECO:0007669"/>
    <property type="project" value="InterPro"/>
</dbReference>
<evidence type="ECO:0000256" key="4">
    <source>
        <dbReference type="RuleBase" id="RU004478"/>
    </source>
</evidence>
<protein>
    <recommendedName>
        <fullName evidence="3">GrpE protein homolog</fullName>
    </recommendedName>
</protein>
<reference evidence="5" key="1">
    <citation type="submission" date="2021-02" db="EMBL/GenBank/DDBJ databases">
        <authorList>
            <person name="Nowell W R."/>
        </authorList>
    </citation>
    <scope>NUCLEOTIDE SEQUENCE</scope>
</reference>
<comment type="similarity">
    <text evidence="1 4">Belongs to the GrpE family.</text>
</comment>
<organism evidence="5 7">
    <name type="scientific">Didymodactylos carnosus</name>
    <dbReference type="NCBI Taxonomy" id="1234261"/>
    <lineage>
        <taxon>Eukaryota</taxon>
        <taxon>Metazoa</taxon>
        <taxon>Spiralia</taxon>
        <taxon>Gnathifera</taxon>
        <taxon>Rotifera</taxon>
        <taxon>Eurotatoria</taxon>
        <taxon>Bdelloidea</taxon>
        <taxon>Philodinida</taxon>
        <taxon>Philodinidae</taxon>
        <taxon>Didymodactylos</taxon>
    </lineage>
</organism>
<dbReference type="GO" id="GO:0000774">
    <property type="term" value="F:adenyl-nucleotide exchange factor activity"/>
    <property type="evidence" value="ECO:0007669"/>
    <property type="project" value="InterPro"/>
</dbReference>
<keyword evidence="2 3" id="KW-0143">Chaperone</keyword>
<comment type="subcellular location">
    <subcellularLocation>
        <location evidence="3">Mitochondrion matrix</location>
    </subcellularLocation>
</comment>
<dbReference type="Proteomes" id="UP000677228">
    <property type="component" value="Unassembled WGS sequence"/>
</dbReference>